<dbReference type="Proteomes" id="UP000664601">
    <property type="component" value="Unassembled WGS sequence"/>
</dbReference>
<evidence type="ECO:0000313" key="2">
    <source>
        <dbReference type="Proteomes" id="UP000664601"/>
    </source>
</evidence>
<sequence length="72" mass="8497">MNYYDSVDELLLDLRGDLEEIGNENIWVYYDGNGKVTDYRYKNDPAERKPKERENQVIKEMPAIELLNSLSI</sequence>
<evidence type="ECO:0000313" key="1">
    <source>
        <dbReference type="EMBL" id="MBO1307336.1"/>
    </source>
</evidence>
<comment type="caution">
    <text evidence="1">The sequence shown here is derived from an EMBL/GenBank/DDBJ whole genome shotgun (WGS) entry which is preliminary data.</text>
</comment>
<accession>A0ABS3LF22</accession>
<organism evidence="1 2">
    <name type="scientific">Candidatus Enterococcus moelleringii</name>
    <dbReference type="NCBI Taxonomy" id="2815325"/>
    <lineage>
        <taxon>Bacteria</taxon>
        <taxon>Bacillati</taxon>
        <taxon>Bacillota</taxon>
        <taxon>Bacilli</taxon>
        <taxon>Lactobacillales</taxon>
        <taxon>Enterococcaceae</taxon>
        <taxon>Enterococcus</taxon>
    </lineage>
</organism>
<dbReference type="RefSeq" id="WP_207674272.1">
    <property type="nucleotide sequence ID" value="NZ_JAFREM010000022.1"/>
</dbReference>
<keyword evidence="2" id="KW-1185">Reference proteome</keyword>
<gene>
    <name evidence="1" type="ORF">JZO70_14250</name>
</gene>
<name>A0ABS3LF22_9ENTE</name>
<protein>
    <submittedName>
        <fullName evidence="1">Uncharacterized protein</fullName>
    </submittedName>
</protein>
<proteinExistence type="predicted"/>
<dbReference type="EMBL" id="JAFREM010000022">
    <property type="protein sequence ID" value="MBO1307336.1"/>
    <property type="molecule type" value="Genomic_DNA"/>
</dbReference>
<reference evidence="1 2" key="1">
    <citation type="submission" date="2021-03" db="EMBL/GenBank/DDBJ databases">
        <title>Enterococcal diversity collection.</title>
        <authorList>
            <person name="Gilmore M.S."/>
            <person name="Schwartzman J."/>
            <person name="Van Tyne D."/>
            <person name="Martin M."/>
            <person name="Earl A.M."/>
            <person name="Manson A.L."/>
            <person name="Straub T."/>
            <person name="Salamzade R."/>
            <person name="Saavedra J."/>
            <person name="Lebreton F."/>
            <person name="Prichula J."/>
            <person name="Schaufler K."/>
            <person name="Gaca A."/>
            <person name="Sgardioli B."/>
            <person name="Wagenaar J."/>
            <person name="Strong T."/>
        </authorList>
    </citation>
    <scope>NUCLEOTIDE SEQUENCE [LARGE SCALE GENOMIC DNA]</scope>
    <source>
        <strain evidence="1 2">669A</strain>
    </source>
</reference>